<evidence type="ECO:0000313" key="3">
    <source>
        <dbReference type="Proteomes" id="UP001596405"/>
    </source>
</evidence>
<dbReference type="PANTHER" id="PTHR43265">
    <property type="entry name" value="ESTERASE ESTD"/>
    <property type="match status" value="1"/>
</dbReference>
<dbReference type="PANTHER" id="PTHR43265:SF1">
    <property type="entry name" value="ESTERASE ESTD"/>
    <property type="match status" value="1"/>
</dbReference>
<evidence type="ECO:0000259" key="1">
    <source>
        <dbReference type="Pfam" id="PF12146"/>
    </source>
</evidence>
<keyword evidence="2" id="KW-0378">Hydrolase</keyword>
<gene>
    <name evidence="2" type="ORF">ACFQHR_17965</name>
</gene>
<keyword evidence="3" id="KW-1185">Reference proteome</keyword>
<dbReference type="Pfam" id="PF12146">
    <property type="entry name" value="Hydrolase_4"/>
    <property type="match status" value="1"/>
</dbReference>
<organism evidence="2 3">
    <name type="scientific">Rufibacter roseus</name>
    <dbReference type="NCBI Taxonomy" id="1567108"/>
    <lineage>
        <taxon>Bacteria</taxon>
        <taxon>Pseudomonadati</taxon>
        <taxon>Bacteroidota</taxon>
        <taxon>Cytophagia</taxon>
        <taxon>Cytophagales</taxon>
        <taxon>Hymenobacteraceae</taxon>
        <taxon>Rufibacter</taxon>
    </lineage>
</organism>
<dbReference type="Proteomes" id="UP001596405">
    <property type="component" value="Unassembled WGS sequence"/>
</dbReference>
<proteinExistence type="predicted"/>
<feature type="domain" description="Serine aminopeptidase S33" evidence="1">
    <location>
        <begin position="66"/>
        <end position="169"/>
    </location>
</feature>
<evidence type="ECO:0000313" key="2">
    <source>
        <dbReference type="EMBL" id="MFC6999527.1"/>
    </source>
</evidence>
<dbReference type="InterPro" id="IPR053145">
    <property type="entry name" value="AB_hydrolase_Est10"/>
</dbReference>
<sequence>MLNAHAQGTATFNSQDIELDTERGLLKGTLTLPNTPSPLKVVLIISGSGPTDRNGNNPFARNNSLQLLAHGLSDKGIATVRYDKRGVAESKAAAVTEENLRFEDYIIDAELWIRKLKKDNRFSHVLVLGHSEGSLIGMVAARKANADAFISVAGAGQPANQIIRQQLQQQPIMVSLAAAPILAKLEAGETVAEVPPMLLSLFRPSVQPYLLSWFQYDPRQEIKHLQVRSLIVQGDQDLQVPFSEAELLAAAADKSELVIIKGMNHVLKEVPTDRASNIASYSKPTLPLASELIPVISEFIKQLR</sequence>
<name>A0ABW2DNX0_9BACT</name>
<dbReference type="InterPro" id="IPR029058">
    <property type="entry name" value="AB_hydrolase_fold"/>
</dbReference>
<dbReference type="InterPro" id="IPR022742">
    <property type="entry name" value="Hydrolase_4"/>
</dbReference>
<protein>
    <submittedName>
        <fullName evidence="2">Alpha/beta hydrolase</fullName>
    </submittedName>
</protein>
<reference evidence="3" key="1">
    <citation type="journal article" date="2019" name="Int. J. Syst. Evol. Microbiol.">
        <title>The Global Catalogue of Microorganisms (GCM) 10K type strain sequencing project: providing services to taxonomists for standard genome sequencing and annotation.</title>
        <authorList>
            <consortium name="The Broad Institute Genomics Platform"/>
            <consortium name="The Broad Institute Genome Sequencing Center for Infectious Disease"/>
            <person name="Wu L."/>
            <person name="Ma J."/>
        </authorList>
    </citation>
    <scope>NUCLEOTIDE SEQUENCE [LARGE SCALE GENOMIC DNA]</scope>
    <source>
        <strain evidence="3">CGMCC 4.7393</strain>
    </source>
</reference>
<accession>A0ABW2DNX0</accession>
<dbReference type="EMBL" id="JBHSYQ010000016">
    <property type="protein sequence ID" value="MFC6999527.1"/>
    <property type="molecule type" value="Genomic_DNA"/>
</dbReference>
<dbReference type="GO" id="GO:0016787">
    <property type="term" value="F:hydrolase activity"/>
    <property type="evidence" value="ECO:0007669"/>
    <property type="project" value="UniProtKB-KW"/>
</dbReference>
<dbReference type="SUPFAM" id="SSF53474">
    <property type="entry name" value="alpha/beta-Hydrolases"/>
    <property type="match status" value="1"/>
</dbReference>
<comment type="caution">
    <text evidence="2">The sequence shown here is derived from an EMBL/GenBank/DDBJ whole genome shotgun (WGS) entry which is preliminary data.</text>
</comment>
<dbReference type="Gene3D" id="3.40.50.1820">
    <property type="entry name" value="alpha/beta hydrolase"/>
    <property type="match status" value="1"/>
</dbReference>
<dbReference type="RefSeq" id="WP_204377689.1">
    <property type="nucleotide sequence ID" value="NZ_LRML01000006.1"/>
</dbReference>